<dbReference type="InterPro" id="IPR011006">
    <property type="entry name" value="CheY-like_superfamily"/>
</dbReference>
<keyword evidence="3" id="KW-0238">DNA-binding</keyword>
<evidence type="ECO:0000259" key="8">
    <source>
        <dbReference type="PROSITE" id="PS50109"/>
    </source>
</evidence>
<dbReference type="Proteomes" id="UP000560658">
    <property type="component" value="Unassembled WGS sequence"/>
</dbReference>
<keyword evidence="1 5" id="KW-0597">Phosphoprotein</keyword>
<accession>A0A840D3D0</accession>
<dbReference type="SMART" id="SM00342">
    <property type="entry name" value="HTH_ARAC"/>
    <property type="match status" value="1"/>
</dbReference>
<dbReference type="InterPro" id="IPR011047">
    <property type="entry name" value="Quinoprotein_ADH-like_sf"/>
</dbReference>
<dbReference type="InterPro" id="IPR003594">
    <property type="entry name" value="HATPase_dom"/>
</dbReference>
<dbReference type="InterPro" id="IPR001789">
    <property type="entry name" value="Sig_transdc_resp-reg_receiver"/>
</dbReference>
<feature type="domain" description="HTH araC/xylS-type" evidence="7">
    <location>
        <begin position="1267"/>
        <end position="1366"/>
    </location>
</feature>
<reference evidence="10" key="1">
    <citation type="submission" date="2020-08" db="EMBL/GenBank/DDBJ databases">
        <title>Genomic Encyclopedia of Type Strains, Phase IV (KMG-IV): sequencing the most valuable type-strain genomes for metagenomic binning, comparative biology and taxonomic classification.</title>
        <authorList>
            <person name="Goeker M."/>
        </authorList>
    </citation>
    <scope>NUCLEOTIDE SEQUENCE [LARGE SCALE GENOMIC DNA]</scope>
    <source>
        <strain evidence="10">DSM 105720</strain>
    </source>
</reference>
<dbReference type="InterPro" id="IPR036890">
    <property type="entry name" value="HATPase_C_sf"/>
</dbReference>
<sequence>MRLLIITLLLCICSIATHAQNYFRQSGIQLLTQQEGLSNNTLTEIHQDEEGFLWLGTDVGLSRYDGIRFHNYNLIDREPYSIASIDETSDSLLWSQIANRDEITCFDKMKGRYRTVSSSLSKPILDIATLHKQLYAITAEGLIKLKFQTDTDTGNIILGADGAPQIKGNFLKLYGYENRLCLLTQDNRILLYNPRNKTSEYLSCEQLGIENIHAIDNIHIYKDYLWICCHWAGVICYNINTKTFRKLNLTEKQSEFQNSYIRDILQVDNRSFIMATWTTLLKVDFDNQDYLQSTYRITNLVENNPYYVPIIRNKLTKIHFDKKNCVLWAGTFGGGLLKLNLKKNSIQRIRLNNEIKTINGITQDANGYIWLATDRDGIYRSNEQKFSPDLHFSRWEQGKRNSYSCIYKDNNGHLWLGDENGEISRIDPTTRETVYFHPKPHGTKQKGCAILKLFLSSRNNLWIATKTGLLIYDFQTQTCLANMIYTNATGKITAICEDADGTMWLGTEKGLNCARREGEHIKLTAGYEAKIGMTPKKVLALYLNNYNQLFASYANNLMQIDGKEKKLVSTLILQKNLLNGHVSCMIDDQNGNTWLGTNSGIITINNKNNLSYTYAFPESFYDVCQLNNGNLLWVSSTGLFYFDPYVLKKNSSNRHLYISDIGVNYHKVNIGDELNGQIILNKPIHLTDHLSLNYKNNNLIVYVSDLMYNTSPNQIRYRLLPRDKEWNLSDNDQIRLANIEPGDYVLEISPLHPVEGNEQITRLAITVNQHWGTTGWAIAGYILIGIILFQLARNYANRKMLKHQIRKNEEVQLQEKLKEETGIRKEKEERIQIRNKIRDSLEHELRSPLSLITAPLKDMVSDPNLPKVFLPTTQIAYQSSIMLQNICQQLFDLHQQENDDLKLNIASYSARSIADEVIRSSFELLCSDSIKLHYDKDSEIAPEIWIDRQKIEFILRNILSNACRHISFAGSIWFTIDTSTINGENYCLFTIKDDGTQGIRETPGSTLLTTDPELSNHKRLHTELGFEIMKQTALAHQGSLTVKQEKSTGTEVTLFIPLGKEHFEKQEHVSFIEPETIEKEYPAVFSPTKAQVEPISNDQTDETSELSPRTPYKLLIIEDHIDCLLYLQTMFAPTYTVITAENGEKGLKLARKEMPDLIITDVVMPVMDGFECCRLLKEDAKTCHIPIIMLTALANDTNIVKGLELGADYYMLKPFNPEILRTKVKQLIKDIASLKQRYSKIAPALDGSGGLSDEESRAALTENPFIARMLLLVHDNLQNPDFNVKKLAEMLNMSQPTLYRKVKLLTNYTIIELIREVRLKYAAELLRARKYSVQEVSEMVGYNDTPTFRKHFVSFYGTTPSTFNQKEETEDKK</sequence>
<dbReference type="SUPFAM" id="SSF46689">
    <property type="entry name" value="Homeodomain-like"/>
    <property type="match status" value="1"/>
</dbReference>
<feature type="signal peptide" evidence="6">
    <location>
        <begin position="1"/>
        <end position="19"/>
    </location>
</feature>
<feature type="domain" description="Histidine kinase" evidence="8">
    <location>
        <begin position="840"/>
        <end position="1060"/>
    </location>
</feature>
<gene>
    <name evidence="10" type="ORF">GGR06_002730</name>
</gene>
<dbReference type="SMART" id="SM00387">
    <property type="entry name" value="HATPase_c"/>
    <property type="match status" value="1"/>
</dbReference>
<dbReference type="InterPro" id="IPR005467">
    <property type="entry name" value="His_kinase_dom"/>
</dbReference>
<evidence type="ECO:0000313" key="10">
    <source>
        <dbReference type="EMBL" id="MBB4044928.1"/>
    </source>
</evidence>
<dbReference type="Gene3D" id="1.10.10.60">
    <property type="entry name" value="Homeodomain-like"/>
    <property type="match status" value="1"/>
</dbReference>
<dbReference type="GO" id="GO:0003700">
    <property type="term" value="F:DNA-binding transcription factor activity"/>
    <property type="evidence" value="ECO:0007669"/>
    <property type="project" value="InterPro"/>
</dbReference>
<dbReference type="SUPFAM" id="SSF50998">
    <property type="entry name" value="Quinoprotein alcohol dehydrogenase-like"/>
    <property type="match status" value="1"/>
</dbReference>
<dbReference type="PANTHER" id="PTHR43547">
    <property type="entry name" value="TWO-COMPONENT HISTIDINE KINASE"/>
    <property type="match status" value="1"/>
</dbReference>
<dbReference type="PROSITE" id="PS50109">
    <property type="entry name" value="HIS_KIN"/>
    <property type="match status" value="1"/>
</dbReference>
<keyword evidence="4" id="KW-0804">Transcription</keyword>
<dbReference type="Gene3D" id="3.30.565.10">
    <property type="entry name" value="Histidine kinase-like ATPase, C-terminal domain"/>
    <property type="match status" value="1"/>
</dbReference>
<evidence type="ECO:0000256" key="4">
    <source>
        <dbReference type="ARBA" id="ARBA00023163"/>
    </source>
</evidence>
<evidence type="ECO:0000256" key="2">
    <source>
        <dbReference type="ARBA" id="ARBA00023015"/>
    </source>
</evidence>
<dbReference type="Gene3D" id="2.130.10.10">
    <property type="entry name" value="YVTN repeat-like/Quinoprotein amine dehydrogenase"/>
    <property type="match status" value="2"/>
</dbReference>
<dbReference type="Gene3D" id="3.40.50.2300">
    <property type="match status" value="1"/>
</dbReference>
<feature type="chain" id="PRO_5032328276" evidence="6">
    <location>
        <begin position="20"/>
        <end position="1373"/>
    </location>
</feature>
<dbReference type="InterPro" id="IPR015943">
    <property type="entry name" value="WD40/YVTN_repeat-like_dom_sf"/>
</dbReference>
<protein>
    <submittedName>
        <fullName evidence="10">Ligand-binding sensor domain-containing protein/CheY-like chemotaxis protein/signal transduction histidine kinase/AraC-like DNA-binding protein</fullName>
    </submittedName>
</protein>
<evidence type="ECO:0000313" key="11">
    <source>
        <dbReference type="Proteomes" id="UP000560658"/>
    </source>
</evidence>
<dbReference type="SUPFAM" id="SSF47384">
    <property type="entry name" value="Homodimeric domain of signal transducing histidine kinase"/>
    <property type="match status" value="1"/>
</dbReference>
<dbReference type="EMBL" id="JACIER010000011">
    <property type="protein sequence ID" value="MBB4044928.1"/>
    <property type="molecule type" value="Genomic_DNA"/>
</dbReference>
<dbReference type="PROSITE" id="PS01124">
    <property type="entry name" value="HTH_ARAC_FAMILY_2"/>
    <property type="match status" value="1"/>
</dbReference>
<dbReference type="PROSITE" id="PS50110">
    <property type="entry name" value="RESPONSE_REGULATORY"/>
    <property type="match status" value="1"/>
</dbReference>
<evidence type="ECO:0000256" key="1">
    <source>
        <dbReference type="ARBA" id="ARBA00022553"/>
    </source>
</evidence>
<dbReference type="PROSITE" id="PS00041">
    <property type="entry name" value="HTH_ARAC_FAMILY_1"/>
    <property type="match status" value="1"/>
</dbReference>
<dbReference type="Pfam" id="PF07494">
    <property type="entry name" value="Reg_prop"/>
    <property type="match status" value="2"/>
</dbReference>
<comment type="caution">
    <text evidence="10">The sequence shown here is derived from an EMBL/GenBank/DDBJ whole genome shotgun (WGS) entry which is preliminary data.</text>
</comment>
<evidence type="ECO:0000259" key="7">
    <source>
        <dbReference type="PROSITE" id="PS01124"/>
    </source>
</evidence>
<dbReference type="SUPFAM" id="SSF52172">
    <property type="entry name" value="CheY-like"/>
    <property type="match status" value="1"/>
</dbReference>
<evidence type="ECO:0000256" key="3">
    <source>
        <dbReference type="ARBA" id="ARBA00023125"/>
    </source>
</evidence>
<evidence type="ECO:0000259" key="9">
    <source>
        <dbReference type="PROSITE" id="PS50110"/>
    </source>
</evidence>
<organism evidence="10 11">
    <name type="scientific">Bacteroides reticulotermitis</name>
    <dbReference type="NCBI Taxonomy" id="1133319"/>
    <lineage>
        <taxon>Bacteria</taxon>
        <taxon>Pseudomonadati</taxon>
        <taxon>Bacteroidota</taxon>
        <taxon>Bacteroidia</taxon>
        <taxon>Bacteroidales</taxon>
        <taxon>Bacteroidaceae</taxon>
        <taxon>Bacteroides</taxon>
    </lineage>
</organism>
<feature type="domain" description="Response regulatory" evidence="9">
    <location>
        <begin position="1113"/>
        <end position="1228"/>
    </location>
</feature>
<dbReference type="InterPro" id="IPR011110">
    <property type="entry name" value="Reg_prop"/>
</dbReference>
<dbReference type="Pfam" id="PF12833">
    <property type="entry name" value="HTH_18"/>
    <property type="match status" value="1"/>
</dbReference>
<dbReference type="InterPro" id="IPR013783">
    <property type="entry name" value="Ig-like_fold"/>
</dbReference>
<dbReference type="SUPFAM" id="SSF63829">
    <property type="entry name" value="Calcium-dependent phosphotriesterase"/>
    <property type="match status" value="1"/>
</dbReference>
<dbReference type="RefSeq" id="WP_183208944.1">
    <property type="nucleotide sequence ID" value="NZ_JACIER010000011.1"/>
</dbReference>
<feature type="modified residue" description="4-aspartylphosphate" evidence="5">
    <location>
        <position position="1161"/>
    </location>
</feature>
<dbReference type="Pfam" id="PF02518">
    <property type="entry name" value="HATPase_c"/>
    <property type="match status" value="1"/>
</dbReference>
<dbReference type="InterPro" id="IPR036097">
    <property type="entry name" value="HisK_dim/P_sf"/>
</dbReference>
<dbReference type="InterPro" id="IPR009057">
    <property type="entry name" value="Homeodomain-like_sf"/>
</dbReference>
<dbReference type="InterPro" id="IPR018060">
    <property type="entry name" value="HTH_AraC"/>
</dbReference>
<keyword evidence="11" id="KW-1185">Reference proteome</keyword>
<dbReference type="Pfam" id="PF00072">
    <property type="entry name" value="Response_reg"/>
    <property type="match status" value="1"/>
</dbReference>
<dbReference type="SUPFAM" id="SSF55874">
    <property type="entry name" value="ATPase domain of HSP90 chaperone/DNA topoisomerase II/histidine kinase"/>
    <property type="match status" value="1"/>
</dbReference>
<proteinExistence type="predicted"/>
<keyword evidence="2" id="KW-0805">Transcription regulation</keyword>
<dbReference type="GO" id="GO:0000155">
    <property type="term" value="F:phosphorelay sensor kinase activity"/>
    <property type="evidence" value="ECO:0007669"/>
    <property type="project" value="InterPro"/>
</dbReference>
<dbReference type="PANTHER" id="PTHR43547:SF2">
    <property type="entry name" value="HYBRID SIGNAL TRANSDUCTION HISTIDINE KINASE C"/>
    <property type="match status" value="1"/>
</dbReference>
<name>A0A840D3D0_9BACE</name>
<keyword evidence="6" id="KW-0732">Signal</keyword>
<evidence type="ECO:0000256" key="6">
    <source>
        <dbReference type="SAM" id="SignalP"/>
    </source>
</evidence>
<dbReference type="Gene3D" id="2.60.40.10">
    <property type="entry name" value="Immunoglobulins"/>
    <property type="match status" value="1"/>
</dbReference>
<dbReference type="SMART" id="SM00448">
    <property type="entry name" value="REC"/>
    <property type="match status" value="1"/>
</dbReference>
<dbReference type="SUPFAM" id="SSF101898">
    <property type="entry name" value="NHL repeat"/>
    <property type="match status" value="1"/>
</dbReference>
<dbReference type="InterPro" id="IPR018062">
    <property type="entry name" value="HTH_AraC-typ_CS"/>
</dbReference>
<dbReference type="GO" id="GO:0043565">
    <property type="term" value="F:sequence-specific DNA binding"/>
    <property type="evidence" value="ECO:0007669"/>
    <property type="project" value="InterPro"/>
</dbReference>
<evidence type="ECO:0000256" key="5">
    <source>
        <dbReference type="PROSITE-ProRule" id="PRU00169"/>
    </source>
</evidence>